<evidence type="ECO:0000256" key="5">
    <source>
        <dbReference type="ARBA" id="ARBA00022801"/>
    </source>
</evidence>
<evidence type="ECO:0000256" key="6">
    <source>
        <dbReference type="ARBA" id="ARBA00023295"/>
    </source>
</evidence>
<dbReference type="CDD" id="cd22842">
    <property type="entry name" value="Gal_Rha_Lectin_BGal"/>
    <property type="match status" value="1"/>
</dbReference>
<dbReference type="OrthoDB" id="1657402at2759"/>
<dbReference type="InterPro" id="IPR031330">
    <property type="entry name" value="Gly_Hdrlase_35_cat"/>
</dbReference>
<dbReference type="InterPro" id="IPR043159">
    <property type="entry name" value="Lectin_gal-bd_sf"/>
</dbReference>
<dbReference type="SUPFAM" id="SSF49785">
    <property type="entry name" value="Galactose-binding domain-like"/>
    <property type="match status" value="2"/>
</dbReference>
<dbReference type="FunFam" id="2.60.120.260:FF:000142">
    <property type="entry name" value="Beta-galactosidase"/>
    <property type="match status" value="1"/>
</dbReference>
<dbReference type="InterPro" id="IPR041392">
    <property type="entry name" value="GHD"/>
</dbReference>
<dbReference type="Pfam" id="PF01301">
    <property type="entry name" value="Glyco_hydro_35"/>
    <property type="match status" value="1"/>
</dbReference>
<dbReference type="InterPro" id="IPR017853">
    <property type="entry name" value="GH"/>
</dbReference>
<feature type="signal peptide" evidence="9">
    <location>
        <begin position="1"/>
        <end position="28"/>
    </location>
</feature>
<evidence type="ECO:0000256" key="3">
    <source>
        <dbReference type="ARBA" id="ARBA00012756"/>
    </source>
</evidence>
<comment type="catalytic activity">
    <reaction evidence="1 7">
        <text>Hydrolysis of terminal non-reducing beta-D-galactose residues in beta-D-galactosides.</text>
        <dbReference type="EC" id="3.2.1.23"/>
    </reaction>
</comment>
<feature type="domain" description="SUEL-type lectin" evidence="10">
    <location>
        <begin position="743"/>
        <end position="829"/>
    </location>
</feature>
<name>A0A830BN70_9LAMI</name>
<keyword evidence="4 9" id="KW-0732">Signal</keyword>
<dbReference type="PANTHER" id="PTHR23421">
    <property type="entry name" value="BETA-GALACTOSIDASE RELATED"/>
    <property type="match status" value="1"/>
</dbReference>
<dbReference type="InterPro" id="IPR008979">
    <property type="entry name" value="Galactose-bd-like_sf"/>
</dbReference>
<proteinExistence type="inferred from homology"/>
<dbReference type="Pfam" id="PF21467">
    <property type="entry name" value="BetaGal_gal-bd"/>
    <property type="match status" value="1"/>
</dbReference>
<dbReference type="Pfam" id="PF17834">
    <property type="entry name" value="GHD"/>
    <property type="match status" value="1"/>
</dbReference>
<dbReference type="AlphaFoldDB" id="A0A830BN70"/>
<organism evidence="11 12">
    <name type="scientific">Phtheirospermum japonicum</name>
    <dbReference type="NCBI Taxonomy" id="374723"/>
    <lineage>
        <taxon>Eukaryota</taxon>
        <taxon>Viridiplantae</taxon>
        <taxon>Streptophyta</taxon>
        <taxon>Embryophyta</taxon>
        <taxon>Tracheophyta</taxon>
        <taxon>Spermatophyta</taxon>
        <taxon>Magnoliopsida</taxon>
        <taxon>eudicotyledons</taxon>
        <taxon>Gunneridae</taxon>
        <taxon>Pentapetalae</taxon>
        <taxon>asterids</taxon>
        <taxon>lamiids</taxon>
        <taxon>Lamiales</taxon>
        <taxon>Orobanchaceae</taxon>
        <taxon>Orobanchaceae incertae sedis</taxon>
        <taxon>Phtheirospermum</taxon>
    </lineage>
</organism>
<accession>A0A830BN70</accession>
<evidence type="ECO:0000313" key="11">
    <source>
        <dbReference type="EMBL" id="GFP85683.1"/>
    </source>
</evidence>
<dbReference type="GO" id="GO:0005975">
    <property type="term" value="P:carbohydrate metabolic process"/>
    <property type="evidence" value="ECO:0007669"/>
    <property type="project" value="InterPro"/>
</dbReference>
<dbReference type="Gene3D" id="2.60.120.740">
    <property type="match status" value="1"/>
</dbReference>
<evidence type="ECO:0000259" key="10">
    <source>
        <dbReference type="PROSITE" id="PS50228"/>
    </source>
</evidence>
<dbReference type="GO" id="GO:0030246">
    <property type="term" value="F:carbohydrate binding"/>
    <property type="evidence" value="ECO:0007669"/>
    <property type="project" value="InterPro"/>
</dbReference>
<dbReference type="FunFam" id="2.60.120.740:FF:000002">
    <property type="entry name" value="Beta-galactosidase"/>
    <property type="match status" value="1"/>
</dbReference>
<dbReference type="SUPFAM" id="SSF51445">
    <property type="entry name" value="(Trans)glycosidases"/>
    <property type="match status" value="1"/>
</dbReference>
<feature type="chain" id="PRO_5032865982" description="Beta-galactosidase" evidence="9">
    <location>
        <begin position="29"/>
        <end position="829"/>
    </location>
</feature>
<dbReference type="GO" id="GO:0004565">
    <property type="term" value="F:beta-galactosidase activity"/>
    <property type="evidence" value="ECO:0007669"/>
    <property type="project" value="UniProtKB-EC"/>
</dbReference>
<dbReference type="InterPro" id="IPR000922">
    <property type="entry name" value="Lectin_gal-bd_dom"/>
</dbReference>
<dbReference type="InterPro" id="IPR048913">
    <property type="entry name" value="BetaGal_gal-bd"/>
</dbReference>
<evidence type="ECO:0000256" key="8">
    <source>
        <dbReference type="RuleBase" id="RU003679"/>
    </source>
</evidence>
<keyword evidence="5 7" id="KW-0378">Hydrolase</keyword>
<dbReference type="Pfam" id="PF02140">
    <property type="entry name" value="SUEL_Lectin"/>
    <property type="match status" value="1"/>
</dbReference>
<keyword evidence="12" id="KW-1185">Reference proteome</keyword>
<dbReference type="EC" id="3.2.1.23" evidence="3 7"/>
<dbReference type="EMBL" id="BMAC01000110">
    <property type="protein sequence ID" value="GFP85683.1"/>
    <property type="molecule type" value="Genomic_DNA"/>
</dbReference>
<dbReference type="FunFam" id="2.60.120.260:FF:000076">
    <property type="entry name" value="Beta-galactosidase"/>
    <property type="match status" value="1"/>
</dbReference>
<keyword evidence="6 7" id="KW-0326">Glycosidase</keyword>
<dbReference type="InterPro" id="IPR019801">
    <property type="entry name" value="Glyco_hydro_35_CS"/>
</dbReference>
<comment type="similarity">
    <text evidence="2 8">Belongs to the glycosyl hydrolase 35 family.</text>
</comment>
<evidence type="ECO:0000256" key="1">
    <source>
        <dbReference type="ARBA" id="ARBA00001412"/>
    </source>
</evidence>
<evidence type="ECO:0000256" key="4">
    <source>
        <dbReference type="ARBA" id="ARBA00022729"/>
    </source>
</evidence>
<evidence type="ECO:0000256" key="7">
    <source>
        <dbReference type="RuleBase" id="RU000675"/>
    </source>
</evidence>
<dbReference type="Gene3D" id="3.20.20.80">
    <property type="entry name" value="Glycosidases"/>
    <property type="match status" value="1"/>
</dbReference>
<evidence type="ECO:0000313" key="12">
    <source>
        <dbReference type="Proteomes" id="UP000653305"/>
    </source>
</evidence>
<dbReference type="PRINTS" id="PR00742">
    <property type="entry name" value="GLHYDRLASE35"/>
</dbReference>
<dbReference type="Proteomes" id="UP000653305">
    <property type="component" value="Unassembled WGS sequence"/>
</dbReference>
<gene>
    <name evidence="11" type="ORF">PHJA_000712000</name>
</gene>
<dbReference type="PROSITE" id="PS01182">
    <property type="entry name" value="GLYCOSYL_HYDROL_F35"/>
    <property type="match status" value="1"/>
</dbReference>
<evidence type="ECO:0000256" key="9">
    <source>
        <dbReference type="SAM" id="SignalP"/>
    </source>
</evidence>
<dbReference type="Gene3D" id="2.60.120.260">
    <property type="entry name" value="Galactose-binding domain-like"/>
    <property type="match status" value="2"/>
</dbReference>
<comment type="caution">
    <text evidence="11">The sequence shown here is derived from an EMBL/GenBank/DDBJ whole genome shotgun (WGS) entry which is preliminary data.</text>
</comment>
<dbReference type="PROSITE" id="PS50228">
    <property type="entry name" value="SUEL_LECTIN"/>
    <property type="match status" value="1"/>
</dbReference>
<reference evidence="11" key="1">
    <citation type="submission" date="2020-07" db="EMBL/GenBank/DDBJ databases">
        <title>Ethylene signaling mediates host invasion by parasitic plants.</title>
        <authorList>
            <person name="Yoshida S."/>
        </authorList>
    </citation>
    <scope>NUCLEOTIDE SEQUENCE</scope>
    <source>
        <strain evidence="11">Okayama</strain>
    </source>
</reference>
<evidence type="ECO:0000256" key="2">
    <source>
        <dbReference type="ARBA" id="ARBA00009809"/>
    </source>
</evidence>
<dbReference type="InterPro" id="IPR001944">
    <property type="entry name" value="Glycoside_Hdrlase_35"/>
</dbReference>
<protein>
    <recommendedName>
        <fullName evidence="3 7">Beta-galactosidase</fullName>
        <ecNumber evidence="3 7">3.2.1.23</ecNumber>
    </recommendedName>
</protein>
<sequence>MALRIEMCNVFLFGLLVLLSLWVLCGKADVTYDHNSIIVSGQRKILISGSIHYPRSTPEMWPDLIKTAKEGGLDVIQTYVFWNGHEPRPGEYYFEDRYDLVKFIKLVQQAGLYVNLRIGPYVCAEWNFGGFPVWLKYVPQISFRTDNNPFKDAMQKFTTKIVKMMKDEKLFESQGGPIILSQIENEYGPLERELGKPGQLYANWAAKMAVGLGTGVPWIMCKQDDAPDPIINTCNGFYCDYFSPNKEYKPKMWTEAWSAWFTAFGKPVPNRPVEDMAFAVAKFIQKGGSFFNYYMYHGGTNFGRTAGGPFIATSYDYDAPIDEYGLIRQPKWGHLKDLHRAIKMCEQALVSGHPSVTALGKSQEASVFNYKNGSCAAFLANYDQHSFARVSFRNIHYNLPPWSISILPDCKNSVYNTAQISAQSANMEMTRVKSGHNWKSYTEEAASDDKRSFTKVGLVDQLDMTWDTTDYLWYTTYVKIDANEEFLKKGKWPILTVGSAGDALYVYINGQLSGTAYGKLDHPKFTFSGGVNLSVGDNKISLLSVLVGLPNIGRDYEKRDHGVNGPVLLSGLNEGNRSLTSQTWTYQIGIKGEFLSLYSKKGSSSVEWVEGSNVVKNRPLTWYKASFKAPDGDDPLALDMDTMSKGQVWINGQSIGRYWTQYKASGNCGPCNYPGWYNDTKCVTRCNQSTQRWYHVPRAWLRPTRNLLVVFEEWGGDPNGITLAKREVGSVCADIHERQPTLTKLTPEAKLSCPDGKKITSIKFASFGTPQGLCGNFREGSCHAHNSYDPFEKLCVGNQSCKVLVTANTFGDDPCRGVMKKLSVEANCG</sequence>
<dbReference type="FunFam" id="3.20.20.80:FF:000021">
    <property type="entry name" value="Beta-galactosidase"/>
    <property type="match status" value="1"/>
</dbReference>